<dbReference type="PANTHER" id="PTHR22789">
    <property type="entry name" value="FUCULOSE PHOSPHATE ALDOLASE"/>
    <property type="match status" value="1"/>
</dbReference>
<dbReference type="Pfam" id="PF00596">
    <property type="entry name" value="Aldolase_II"/>
    <property type="match status" value="1"/>
</dbReference>
<keyword evidence="1" id="KW-0479">Metal-binding</keyword>
<comment type="caution">
    <text evidence="4">The sequence shown here is derived from an EMBL/GenBank/DDBJ whole genome shotgun (WGS) entry which is preliminary data.</text>
</comment>
<dbReference type="GO" id="GO:0046872">
    <property type="term" value="F:metal ion binding"/>
    <property type="evidence" value="ECO:0007669"/>
    <property type="project" value="UniProtKB-KW"/>
</dbReference>
<dbReference type="InterPro" id="IPR050197">
    <property type="entry name" value="Aldolase_class_II_sugar_metab"/>
</dbReference>
<dbReference type="GO" id="GO:0019323">
    <property type="term" value="P:pentose catabolic process"/>
    <property type="evidence" value="ECO:0007669"/>
    <property type="project" value="TreeGrafter"/>
</dbReference>
<dbReference type="AlphaFoldDB" id="A0A347ZWE2"/>
<organism evidence="4 5">
    <name type="scientific">Pelolinea submarina</name>
    <dbReference type="NCBI Taxonomy" id="913107"/>
    <lineage>
        <taxon>Bacteria</taxon>
        <taxon>Bacillati</taxon>
        <taxon>Chloroflexota</taxon>
        <taxon>Anaerolineae</taxon>
        <taxon>Anaerolineales</taxon>
        <taxon>Anaerolineaceae</taxon>
        <taxon>Pelolinea</taxon>
    </lineage>
</organism>
<dbReference type="SMART" id="SM01007">
    <property type="entry name" value="Aldolase_II"/>
    <property type="match status" value="1"/>
</dbReference>
<accession>A0A347ZWE2</accession>
<keyword evidence="2" id="KW-0456">Lyase</keyword>
<dbReference type="Gene3D" id="3.40.225.10">
    <property type="entry name" value="Class II aldolase/adducin N-terminal domain"/>
    <property type="match status" value="1"/>
</dbReference>
<reference evidence="4 5" key="1">
    <citation type="submission" date="2018-08" db="EMBL/GenBank/DDBJ databases">
        <title>Genomic Encyclopedia of Type Strains, Phase IV (KMG-IV): sequencing the most valuable type-strain genomes for metagenomic binning, comparative biology and taxonomic classification.</title>
        <authorList>
            <person name="Goeker M."/>
        </authorList>
    </citation>
    <scope>NUCLEOTIDE SEQUENCE [LARGE SCALE GENOMIC DNA]</scope>
    <source>
        <strain evidence="4 5">DSM 23923</strain>
    </source>
</reference>
<sequence>MEQYTKILEELLDIKDELYLKGLITPFGGNISVRCPDDPSKALVTPGSVYKKNLKPEHFIQLDLQGNILNETKFKPTSETPIHLAILRARPDVNAVIHTHPVHATTLGVSDLDFLPITADAVIIGNLPIVEWTETGSPKSGQIIADAIGEHGNFVLIRNHGLFVCGPSLQFAAGITDMIETVCKELVLCKMMGVHPRVLPKEKIAVIHELMKSHSV</sequence>
<evidence type="ECO:0000256" key="2">
    <source>
        <dbReference type="ARBA" id="ARBA00023239"/>
    </source>
</evidence>
<dbReference type="RefSeq" id="WP_116226035.1">
    <property type="nucleotide sequence ID" value="NZ_AP018437.1"/>
</dbReference>
<dbReference type="Proteomes" id="UP000256388">
    <property type="component" value="Unassembled WGS sequence"/>
</dbReference>
<dbReference type="InterPro" id="IPR036409">
    <property type="entry name" value="Aldolase_II/adducin_N_sf"/>
</dbReference>
<gene>
    <name evidence="4" type="ORF">DFR64_2766</name>
</gene>
<proteinExistence type="predicted"/>
<evidence type="ECO:0000313" key="4">
    <source>
        <dbReference type="EMBL" id="REG05366.1"/>
    </source>
</evidence>
<dbReference type="EMBL" id="QUMS01000005">
    <property type="protein sequence ID" value="REG05366.1"/>
    <property type="molecule type" value="Genomic_DNA"/>
</dbReference>
<dbReference type="PANTHER" id="PTHR22789:SF0">
    <property type="entry name" value="3-OXO-TETRONATE 4-PHOSPHATE DECARBOXYLASE-RELATED"/>
    <property type="match status" value="1"/>
</dbReference>
<dbReference type="GO" id="GO:0005829">
    <property type="term" value="C:cytosol"/>
    <property type="evidence" value="ECO:0007669"/>
    <property type="project" value="TreeGrafter"/>
</dbReference>
<dbReference type="SUPFAM" id="SSF53639">
    <property type="entry name" value="AraD/HMP-PK domain-like"/>
    <property type="match status" value="1"/>
</dbReference>
<name>A0A347ZWE2_9CHLR</name>
<evidence type="ECO:0000256" key="1">
    <source>
        <dbReference type="ARBA" id="ARBA00022723"/>
    </source>
</evidence>
<keyword evidence="5" id="KW-1185">Reference proteome</keyword>
<feature type="domain" description="Class II aldolase/adducin N-terminal" evidence="3">
    <location>
        <begin position="9"/>
        <end position="187"/>
    </location>
</feature>
<evidence type="ECO:0000259" key="3">
    <source>
        <dbReference type="SMART" id="SM01007"/>
    </source>
</evidence>
<dbReference type="InterPro" id="IPR001303">
    <property type="entry name" value="Aldolase_II/adducin_N"/>
</dbReference>
<protein>
    <submittedName>
        <fullName evidence="4">L-fuculose-phosphate aldolase</fullName>
    </submittedName>
</protein>
<dbReference type="GO" id="GO:0016832">
    <property type="term" value="F:aldehyde-lyase activity"/>
    <property type="evidence" value="ECO:0007669"/>
    <property type="project" value="TreeGrafter"/>
</dbReference>
<dbReference type="OrthoDB" id="9794581at2"/>
<evidence type="ECO:0000313" key="5">
    <source>
        <dbReference type="Proteomes" id="UP000256388"/>
    </source>
</evidence>